<feature type="transmembrane region" description="Helical" evidence="1">
    <location>
        <begin position="71"/>
        <end position="88"/>
    </location>
</feature>
<accession>A0A1H9SZL6</accession>
<dbReference type="STRING" id="65499.SAMN04488000_11337"/>
<dbReference type="AlphaFoldDB" id="A0A1H9SZL6"/>
<dbReference type="Proteomes" id="UP000199503">
    <property type="component" value="Unassembled WGS sequence"/>
</dbReference>
<feature type="domain" description="SPW repeat-containing integral membrane" evidence="2">
    <location>
        <begin position="17"/>
        <end position="111"/>
    </location>
</feature>
<name>A0A1H9SZL6_9PSEU</name>
<feature type="transmembrane region" description="Helical" evidence="1">
    <location>
        <begin position="94"/>
        <end position="114"/>
    </location>
</feature>
<keyword evidence="1" id="KW-0812">Transmembrane</keyword>
<protein>
    <submittedName>
        <fullName evidence="3">SPW repeat-containing protein</fullName>
    </submittedName>
</protein>
<keyword evidence="1" id="KW-1133">Transmembrane helix</keyword>
<dbReference type="EMBL" id="FOFV01000013">
    <property type="protein sequence ID" value="SER89899.1"/>
    <property type="molecule type" value="Genomic_DNA"/>
</dbReference>
<feature type="transmembrane region" description="Helical" evidence="1">
    <location>
        <begin position="42"/>
        <end position="59"/>
    </location>
</feature>
<evidence type="ECO:0000259" key="2">
    <source>
        <dbReference type="Pfam" id="PF03779"/>
    </source>
</evidence>
<reference evidence="4" key="1">
    <citation type="submission" date="2016-10" db="EMBL/GenBank/DDBJ databases">
        <authorList>
            <person name="Varghese N."/>
            <person name="Submissions S."/>
        </authorList>
    </citation>
    <scope>NUCLEOTIDE SEQUENCE [LARGE SCALE GENOMIC DNA]</scope>
    <source>
        <strain evidence="4">DSM 44437</strain>
    </source>
</reference>
<organism evidence="3 4">
    <name type="scientific">Lentzea albida</name>
    <dbReference type="NCBI Taxonomy" id="65499"/>
    <lineage>
        <taxon>Bacteria</taxon>
        <taxon>Bacillati</taxon>
        <taxon>Actinomycetota</taxon>
        <taxon>Actinomycetes</taxon>
        <taxon>Pseudonocardiales</taxon>
        <taxon>Pseudonocardiaceae</taxon>
        <taxon>Lentzea</taxon>
    </lineage>
</organism>
<dbReference type="InterPro" id="IPR005530">
    <property type="entry name" value="SPW"/>
</dbReference>
<dbReference type="Pfam" id="PF03779">
    <property type="entry name" value="SPW"/>
    <property type="match status" value="1"/>
</dbReference>
<evidence type="ECO:0000256" key="1">
    <source>
        <dbReference type="SAM" id="Phobius"/>
    </source>
</evidence>
<sequence length="128" mass="13658">MSEKEEVVEMTKAWTRWQDWAEVAIGVLVLLSPLVVDTSNAAMWTMIVLGALIALDGLVELARPAMIYGEYVQMVLGALLFISPWVMGYSDLMAASWVSWVGGVLTIAAGALAMPAANAAHSAAAQPH</sequence>
<keyword evidence="4" id="KW-1185">Reference proteome</keyword>
<proteinExistence type="predicted"/>
<feature type="transmembrane region" description="Helical" evidence="1">
    <location>
        <begin position="20"/>
        <end position="36"/>
    </location>
</feature>
<keyword evidence="1" id="KW-0472">Membrane</keyword>
<evidence type="ECO:0000313" key="3">
    <source>
        <dbReference type="EMBL" id="SER89899.1"/>
    </source>
</evidence>
<evidence type="ECO:0000313" key="4">
    <source>
        <dbReference type="Proteomes" id="UP000199503"/>
    </source>
</evidence>
<gene>
    <name evidence="3" type="ORF">SAMN04488000_11337</name>
</gene>